<reference evidence="3 4" key="1">
    <citation type="submission" date="2017-10" db="EMBL/GenBank/DDBJ databases">
        <title>Genomics of the genus Arcobacter.</title>
        <authorList>
            <person name="Perez-Cataluna A."/>
            <person name="Figueras M.J."/>
        </authorList>
    </citation>
    <scope>NUCLEOTIDE SEQUENCE [LARGE SCALE GENOMIC DNA]</scope>
    <source>
        <strain evidence="3 4">CECT 8441</strain>
    </source>
</reference>
<dbReference type="PANTHER" id="PTHR11820">
    <property type="entry name" value="ACYLPYRUVASE"/>
    <property type="match status" value="1"/>
</dbReference>
<proteinExistence type="predicted"/>
<organism evidence="3 4">
    <name type="scientific">Halarcobacter ebronensis</name>
    <dbReference type="NCBI Taxonomy" id="1462615"/>
    <lineage>
        <taxon>Bacteria</taxon>
        <taxon>Pseudomonadati</taxon>
        <taxon>Campylobacterota</taxon>
        <taxon>Epsilonproteobacteria</taxon>
        <taxon>Campylobacterales</taxon>
        <taxon>Arcobacteraceae</taxon>
        <taxon>Halarcobacter</taxon>
    </lineage>
</organism>
<dbReference type="Pfam" id="PF01557">
    <property type="entry name" value="FAA_hydrolase"/>
    <property type="match status" value="1"/>
</dbReference>
<dbReference type="GO" id="GO:0046872">
    <property type="term" value="F:metal ion binding"/>
    <property type="evidence" value="ECO:0007669"/>
    <property type="project" value="UniProtKB-KW"/>
</dbReference>
<dbReference type="InterPro" id="IPR011234">
    <property type="entry name" value="Fumarylacetoacetase-like_C"/>
</dbReference>
<gene>
    <name evidence="3" type="ORF">CRV07_05065</name>
</gene>
<dbReference type="Proteomes" id="UP000289758">
    <property type="component" value="Unassembled WGS sequence"/>
</dbReference>
<dbReference type="Gene3D" id="3.90.850.10">
    <property type="entry name" value="Fumarylacetoacetase-like, C-terminal domain"/>
    <property type="match status" value="1"/>
</dbReference>
<dbReference type="EMBL" id="PDKK01000003">
    <property type="protein sequence ID" value="RXK06803.1"/>
    <property type="molecule type" value="Genomic_DNA"/>
</dbReference>
<keyword evidence="1" id="KW-0479">Metal-binding</keyword>
<dbReference type="InterPro" id="IPR036663">
    <property type="entry name" value="Fumarylacetoacetase_C_sf"/>
</dbReference>
<dbReference type="RefSeq" id="WP_129086701.1">
    <property type="nucleotide sequence ID" value="NZ_CP053836.1"/>
</dbReference>
<dbReference type="PANTHER" id="PTHR11820:SF7">
    <property type="entry name" value="ACYLPYRUVASE FAHD1, MITOCHONDRIAL"/>
    <property type="match status" value="1"/>
</dbReference>
<accession>A0A4Q1ASS7</accession>
<evidence type="ECO:0000313" key="4">
    <source>
        <dbReference type="Proteomes" id="UP000289758"/>
    </source>
</evidence>
<sequence length="205" mass="23316">MNHIILENQLIYPSKVVCIGRNYTEHIKELNNETPEEMVFFIKPNSAITNKLLFPKEQNSCHYEAEISFLIEENKITAVAFGLDLTLREVQSKLKTKGLPWERAKAFNNSAVFSKFVPISEEDISKLSIELYINNELKQKGDYSLMINKPNEMIKEANTFLSFEDGDILMSGTPSGVGSFKIGDTFLGKILLDKKVIVEENYKAI</sequence>
<protein>
    <submittedName>
        <fullName evidence="3">2-keto-4-pentenoate hydratase</fullName>
    </submittedName>
</protein>
<evidence type="ECO:0000313" key="3">
    <source>
        <dbReference type="EMBL" id="RXK06803.1"/>
    </source>
</evidence>
<keyword evidence="4" id="KW-1185">Reference proteome</keyword>
<evidence type="ECO:0000256" key="1">
    <source>
        <dbReference type="ARBA" id="ARBA00022723"/>
    </source>
</evidence>
<dbReference type="AlphaFoldDB" id="A0A4Q1ASS7"/>
<dbReference type="SUPFAM" id="SSF56529">
    <property type="entry name" value="FAH"/>
    <property type="match status" value="1"/>
</dbReference>
<dbReference type="GO" id="GO:0018773">
    <property type="term" value="F:acetylpyruvate hydrolase activity"/>
    <property type="evidence" value="ECO:0007669"/>
    <property type="project" value="TreeGrafter"/>
</dbReference>
<comment type="caution">
    <text evidence="3">The sequence shown here is derived from an EMBL/GenBank/DDBJ whole genome shotgun (WGS) entry which is preliminary data.</text>
</comment>
<dbReference type="OrthoDB" id="5197601at2"/>
<evidence type="ECO:0000259" key="2">
    <source>
        <dbReference type="Pfam" id="PF01557"/>
    </source>
</evidence>
<name>A0A4Q1ASS7_9BACT</name>
<feature type="domain" description="Fumarylacetoacetase-like C-terminal" evidence="2">
    <location>
        <begin position="15"/>
        <end position="185"/>
    </location>
</feature>